<sequence>MSHEGWISIIKNCPIFHNNNHIPCHYKEKNY</sequence>
<protein>
    <submittedName>
        <fullName evidence="1">Uncharacterized protein</fullName>
    </submittedName>
</protein>
<proteinExistence type="predicted"/>
<dbReference type="EMBL" id="GGEC01091392">
    <property type="protein sequence ID" value="MBX71876.1"/>
    <property type="molecule type" value="Transcribed_RNA"/>
</dbReference>
<evidence type="ECO:0000313" key="1">
    <source>
        <dbReference type="EMBL" id="MBX71876.1"/>
    </source>
</evidence>
<organism evidence="1">
    <name type="scientific">Rhizophora mucronata</name>
    <name type="common">Asiatic mangrove</name>
    <dbReference type="NCBI Taxonomy" id="61149"/>
    <lineage>
        <taxon>Eukaryota</taxon>
        <taxon>Viridiplantae</taxon>
        <taxon>Streptophyta</taxon>
        <taxon>Embryophyta</taxon>
        <taxon>Tracheophyta</taxon>
        <taxon>Spermatophyta</taxon>
        <taxon>Magnoliopsida</taxon>
        <taxon>eudicotyledons</taxon>
        <taxon>Gunneridae</taxon>
        <taxon>Pentapetalae</taxon>
        <taxon>rosids</taxon>
        <taxon>fabids</taxon>
        <taxon>Malpighiales</taxon>
        <taxon>Rhizophoraceae</taxon>
        <taxon>Rhizophora</taxon>
    </lineage>
</organism>
<reference evidence="1" key="1">
    <citation type="submission" date="2018-02" db="EMBL/GenBank/DDBJ databases">
        <title>Rhizophora mucronata_Transcriptome.</title>
        <authorList>
            <person name="Meera S.P."/>
            <person name="Sreeshan A."/>
            <person name="Augustine A."/>
        </authorList>
    </citation>
    <scope>NUCLEOTIDE SEQUENCE</scope>
    <source>
        <tissue evidence="1">Leaf</tissue>
    </source>
</reference>
<accession>A0A2P2QXZ1</accession>
<name>A0A2P2QXZ1_RHIMU</name>
<dbReference type="AlphaFoldDB" id="A0A2P2QXZ1"/>